<feature type="region of interest" description="Disordered" evidence="1">
    <location>
        <begin position="246"/>
        <end position="422"/>
    </location>
</feature>
<feature type="compositionally biased region" description="Polar residues" evidence="1">
    <location>
        <begin position="344"/>
        <end position="355"/>
    </location>
</feature>
<evidence type="ECO:0000313" key="3">
    <source>
        <dbReference type="Proteomes" id="UP000537890"/>
    </source>
</evidence>
<reference evidence="2 3" key="1">
    <citation type="submission" date="2020-05" db="EMBL/GenBank/DDBJ databases">
        <title>Horizontal transmission and recombination maintain forever young bacterial symbiont genomes.</title>
        <authorList>
            <person name="Russell S.L."/>
            <person name="Pepper-Tunick E."/>
            <person name="Svedberg J."/>
            <person name="Byrne A."/>
            <person name="Ruelas Castillo J."/>
            <person name="Vollmers C."/>
            <person name="Beinart R.A."/>
            <person name="Corbett-Detig R."/>
        </authorList>
    </citation>
    <scope>NUCLEOTIDE SEQUENCE [LARGE SCALE GENOMIC DNA]</scope>
    <source>
        <strain evidence="2">4727-3</strain>
    </source>
</reference>
<feature type="compositionally biased region" description="Low complexity" evidence="1">
    <location>
        <begin position="246"/>
        <end position="261"/>
    </location>
</feature>
<accession>A0A7Z0SDT2</accession>
<protein>
    <submittedName>
        <fullName evidence="2">DUF3300 domain-containing protein</fullName>
    </submittedName>
</protein>
<dbReference type="Pfam" id="PF11737">
    <property type="entry name" value="DUF3300"/>
    <property type="match status" value="1"/>
</dbReference>
<feature type="compositionally biased region" description="Basic and acidic residues" evidence="1">
    <location>
        <begin position="273"/>
        <end position="311"/>
    </location>
</feature>
<dbReference type="Proteomes" id="UP000537890">
    <property type="component" value="Unassembled WGS sequence"/>
</dbReference>
<dbReference type="InterPro" id="IPR021728">
    <property type="entry name" value="DUF3300"/>
</dbReference>
<name>A0A7Z0SDT2_9GAMM</name>
<dbReference type="PANTHER" id="PTHR40269:SF1">
    <property type="entry name" value="OUTER MEMBRANE PROTEIN"/>
    <property type="match status" value="1"/>
</dbReference>
<organism evidence="2 3">
    <name type="scientific">Candidatus Methanofishera endochildressiae</name>
    <dbReference type="NCBI Taxonomy" id="2738884"/>
    <lineage>
        <taxon>Bacteria</taxon>
        <taxon>Pseudomonadati</taxon>
        <taxon>Pseudomonadota</taxon>
        <taxon>Gammaproteobacteria</taxon>
        <taxon>Candidatus Methanofishera</taxon>
    </lineage>
</organism>
<dbReference type="PANTHER" id="PTHR40269">
    <property type="entry name" value="OUTER MEMBRANE PROTEIN-RELATED"/>
    <property type="match status" value="1"/>
</dbReference>
<proteinExistence type="predicted"/>
<dbReference type="AlphaFoldDB" id="A0A7Z0SDT2"/>
<dbReference type="EMBL" id="JACCHS010000111">
    <property type="protein sequence ID" value="NYT47256.1"/>
    <property type="molecule type" value="Genomic_DNA"/>
</dbReference>
<evidence type="ECO:0000256" key="1">
    <source>
        <dbReference type="SAM" id="MobiDB-lite"/>
    </source>
</evidence>
<gene>
    <name evidence="2" type="ORF">H0A75_06415</name>
</gene>
<comment type="caution">
    <text evidence="2">The sequence shown here is derived from an EMBL/GenBank/DDBJ whole genome shotgun (WGS) entry which is preliminary data.</text>
</comment>
<evidence type="ECO:0000313" key="2">
    <source>
        <dbReference type="EMBL" id="NYT47256.1"/>
    </source>
</evidence>
<sequence length="422" mass="46767">MACPCLPLLCIPLGTVQAEDKTFSEAELDQMLAPIALYPDALLSQILMASTYPADVDEAIKWSKDNPKQEGDAAVKAVQDKSWDPSVMSLVAFPQVLSMMGEQQDWVQNLGDVFLASSEAVMDSVQKLRNKAKQEGNLETTEQQKIVVEKQATESVIIIEPADPQIVYVPVYNTTVVYGTWWWPHYRPWYYYPPGYRYGFGGAVMRGIGFGVGIGITNSLWGSCRWGRGHGSVDINVNKYNNINVNNKINSNNKKSNWKHNSNNRRGVPYADSKSRKQFENKRGGSEQRKDFRGRDAQRDNARSTLDKRGVDPATARTQLQGSAGDKARSSVNKANRDVAQGKLGNNQGFNSQQNRSRDSRKSANTGNHSNRSRDNALKGAGNANKSRQNINRGNSSNRSMHNRGSSHRSGGGGRRGGGRRR</sequence>